<feature type="active site" evidence="8">
    <location>
        <position position="361"/>
    </location>
</feature>
<dbReference type="Gene3D" id="2.60.40.150">
    <property type="entry name" value="C2 domain"/>
    <property type="match status" value="1"/>
</dbReference>
<keyword evidence="10" id="KW-0175">Coiled coil</keyword>
<gene>
    <name evidence="13" type="primary">PLCB4</name>
</gene>
<dbReference type="FunFam" id="2.60.40.150:FF:000008">
    <property type="entry name" value="1-phosphatidylinositol 4,5-bisphosphate phosphodiesterase"/>
    <property type="match status" value="1"/>
</dbReference>
<evidence type="ECO:0000256" key="3">
    <source>
        <dbReference type="ARBA" id="ARBA00023098"/>
    </source>
</evidence>
<reference evidence="13" key="1">
    <citation type="submission" date="2018-05" db="EMBL/GenBank/DDBJ databases">
        <authorList>
            <person name="Datahose"/>
        </authorList>
    </citation>
    <scope>NUCLEOTIDE SEQUENCE</scope>
</reference>
<dbReference type="GO" id="GO:0120548">
    <property type="term" value="F:phosphatidylinositol phospholipase C activity"/>
    <property type="evidence" value="ECO:0007669"/>
    <property type="project" value="RHEA"/>
</dbReference>
<dbReference type="GO" id="GO:0004435">
    <property type="term" value="F:phosphatidylinositol-4,5-bisphosphate phospholipase C activity"/>
    <property type="evidence" value="ECO:0007669"/>
    <property type="project" value="UniProtKB-UniRule"/>
</dbReference>
<evidence type="ECO:0000256" key="5">
    <source>
        <dbReference type="ARBA" id="ARBA00023674"/>
    </source>
</evidence>
<feature type="binding site" evidence="9">
    <location>
        <position position="395"/>
    </location>
    <ligand>
        <name>Ca(2+)</name>
        <dbReference type="ChEBI" id="CHEBI:29108"/>
    </ligand>
</feature>
<dbReference type="EC" id="3.1.4.11" evidence="7"/>
<feature type="domain" description="C2" evidence="11">
    <location>
        <begin position="651"/>
        <end position="778"/>
    </location>
</feature>
<dbReference type="InterPro" id="IPR000008">
    <property type="entry name" value="C2_dom"/>
</dbReference>
<dbReference type="SMART" id="SM00149">
    <property type="entry name" value="PLCYc"/>
    <property type="match status" value="1"/>
</dbReference>
<dbReference type="GO" id="GO:0046488">
    <property type="term" value="P:phosphatidylinositol metabolic process"/>
    <property type="evidence" value="ECO:0007669"/>
    <property type="project" value="TreeGrafter"/>
</dbReference>
<dbReference type="InterPro" id="IPR017946">
    <property type="entry name" value="PLC-like_Pdiesterase_TIM-brl"/>
</dbReference>
<dbReference type="Gene3D" id="1.10.238.10">
    <property type="entry name" value="EF-hand"/>
    <property type="match status" value="1"/>
</dbReference>
<comment type="cofactor">
    <cofactor evidence="9">
        <name>Ca(2+)</name>
        <dbReference type="ChEBI" id="CHEBI:29108"/>
    </cofactor>
    <text evidence="9">Binds 1 Ca(2+) ion per subunit.</text>
</comment>
<dbReference type="CDD" id="cd13361">
    <property type="entry name" value="PH_PLC_beta"/>
    <property type="match status" value="1"/>
</dbReference>
<dbReference type="CDD" id="cd16211">
    <property type="entry name" value="EFh_PI-PLCbeta4"/>
    <property type="match status" value="1"/>
</dbReference>
<keyword evidence="9" id="KW-0106">Calcium</keyword>
<feature type="coiled-coil region" evidence="10">
    <location>
        <begin position="1034"/>
        <end position="1068"/>
    </location>
</feature>
<dbReference type="SUPFAM" id="SSF47473">
    <property type="entry name" value="EF-hand"/>
    <property type="match status" value="1"/>
</dbReference>
<dbReference type="Bgee" id="ENSACLG00000026283">
    <property type="expression patterns" value="Expressed in brain and 6 other cell types or tissues"/>
</dbReference>
<feature type="binding site" evidence="9">
    <location>
        <position position="344"/>
    </location>
    <ligand>
        <name>Ca(2+)</name>
        <dbReference type="ChEBI" id="CHEBI:29108"/>
    </ligand>
</feature>
<evidence type="ECO:0000313" key="13">
    <source>
        <dbReference type="Ensembl" id="ENSACLP00000039097.2"/>
    </source>
</evidence>
<dbReference type="AlphaFoldDB" id="A0A3P8RDE7"/>
<feature type="domain" description="PI-PLC Y-box" evidence="12">
    <location>
        <begin position="534"/>
        <end position="650"/>
    </location>
</feature>
<dbReference type="Gene3D" id="1.20.1230.10">
    <property type="entry name" value="Phospholipase C beta, distal C-terminal domain"/>
    <property type="match status" value="1"/>
</dbReference>
<dbReference type="Gene3D" id="3.20.20.190">
    <property type="entry name" value="Phosphatidylinositol (PI) phosphodiesterase"/>
    <property type="match status" value="1"/>
</dbReference>
<dbReference type="GO" id="GO:0051209">
    <property type="term" value="P:release of sequestered calcium ion into cytosol"/>
    <property type="evidence" value="ECO:0007669"/>
    <property type="project" value="TreeGrafter"/>
</dbReference>
<dbReference type="Pfam" id="PF22631">
    <property type="entry name" value="PLCB1-4-like_EFh"/>
    <property type="match status" value="1"/>
</dbReference>
<keyword evidence="3 7" id="KW-0443">Lipid metabolism</keyword>
<dbReference type="SUPFAM" id="SSF69989">
    <property type="entry name" value="C-terminal domain of PLC-beta"/>
    <property type="match status" value="1"/>
</dbReference>
<dbReference type="InterPro" id="IPR011992">
    <property type="entry name" value="EF-hand-dom_pair"/>
</dbReference>
<evidence type="ECO:0000256" key="9">
    <source>
        <dbReference type="PIRSR" id="PIRSR000956-2"/>
    </source>
</evidence>
<evidence type="ECO:0000313" key="14">
    <source>
        <dbReference type="Proteomes" id="UP000265100"/>
    </source>
</evidence>
<dbReference type="PROSITE" id="PS50004">
    <property type="entry name" value="C2"/>
    <property type="match status" value="1"/>
</dbReference>
<dbReference type="GO" id="GO:0048015">
    <property type="term" value="P:phosphatidylinositol-mediated signaling"/>
    <property type="evidence" value="ECO:0007669"/>
    <property type="project" value="TreeGrafter"/>
</dbReference>
<dbReference type="Gene3D" id="2.30.29.240">
    <property type="match status" value="1"/>
</dbReference>
<dbReference type="GeneTree" id="ENSGT00940000156426"/>
<accession>A0A3P8RDE7</accession>
<comment type="catalytic activity">
    <reaction evidence="5">
        <text>a 1,2-diacyl-sn-glycero-3-phospho-(1D-myo-inositol-4,5-bisphosphate) + H2O = 1D-myo-inositol 1,4,5-trisphosphate + a 1,2-diacyl-sn-glycerol + H(+)</text>
        <dbReference type="Rhea" id="RHEA:33179"/>
        <dbReference type="ChEBI" id="CHEBI:15377"/>
        <dbReference type="ChEBI" id="CHEBI:15378"/>
        <dbReference type="ChEBI" id="CHEBI:17815"/>
        <dbReference type="ChEBI" id="CHEBI:58456"/>
        <dbReference type="ChEBI" id="CHEBI:203600"/>
        <dbReference type="EC" id="3.1.4.11"/>
    </reaction>
    <physiologicalReaction direction="left-to-right" evidence="5">
        <dbReference type="Rhea" id="RHEA:33180"/>
    </physiologicalReaction>
</comment>
<dbReference type="InterPro" id="IPR042531">
    <property type="entry name" value="PLC-beta_C_sf"/>
</dbReference>
<dbReference type="FunFam" id="1.10.238.10:FF:000024">
    <property type="entry name" value="1-phosphatidylinositol 4,5-bisphosphate phosphodiesterase"/>
    <property type="match status" value="1"/>
</dbReference>
<evidence type="ECO:0000256" key="6">
    <source>
        <dbReference type="ARBA" id="ARBA00023726"/>
    </source>
</evidence>
<dbReference type="InterPro" id="IPR001192">
    <property type="entry name" value="PI-PLC_fam"/>
</dbReference>
<evidence type="ECO:0000256" key="1">
    <source>
        <dbReference type="ARBA" id="ARBA00022801"/>
    </source>
</evidence>
<dbReference type="SMART" id="SM00148">
    <property type="entry name" value="PLCXc"/>
    <property type="match status" value="1"/>
</dbReference>
<evidence type="ECO:0000256" key="8">
    <source>
        <dbReference type="PIRSR" id="PIRSR000956-1"/>
    </source>
</evidence>
<dbReference type="CDD" id="cd08591">
    <property type="entry name" value="PI-PLCc_beta"/>
    <property type="match status" value="1"/>
</dbReference>
<dbReference type="Ensembl" id="ENSACLT00000040026.2">
    <property type="protein sequence ID" value="ENSACLP00000039097.2"/>
    <property type="gene ID" value="ENSACLG00000026283.2"/>
</dbReference>
<dbReference type="SUPFAM" id="SSF50729">
    <property type="entry name" value="PH domain-like"/>
    <property type="match status" value="1"/>
</dbReference>
<dbReference type="PANTHER" id="PTHR10336:SF36">
    <property type="entry name" value="1-PHOSPHATIDYLINOSITOL 4,5-BISPHOSPHATE PHOSPHODIESTERASE BETA-4"/>
    <property type="match status" value="1"/>
</dbReference>
<evidence type="ECO:0000259" key="11">
    <source>
        <dbReference type="PROSITE" id="PS50004"/>
    </source>
</evidence>
<evidence type="ECO:0000256" key="2">
    <source>
        <dbReference type="ARBA" id="ARBA00022963"/>
    </source>
</evidence>
<evidence type="ECO:0000256" key="7">
    <source>
        <dbReference type="PIRNR" id="PIRNR000956"/>
    </source>
</evidence>
<name>A0A3P8RDE7_ASTCA</name>
<dbReference type="PRINTS" id="PR00390">
    <property type="entry name" value="PHPHLIPASEC"/>
</dbReference>
<dbReference type="InterPro" id="IPR016280">
    <property type="entry name" value="PLC-beta"/>
</dbReference>
<keyword evidence="1 7" id="KW-0378">Hydrolase</keyword>
<reference evidence="13" key="3">
    <citation type="submission" date="2025-09" db="UniProtKB">
        <authorList>
            <consortium name="Ensembl"/>
        </authorList>
    </citation>
    <scope>IDENTIFICATION</scope>
</reference>
<reference evidence="13" key="2">
    <citation type="submission" date="2025-08" db="UniProtKB">
        <authorList>
            <consortium name="Ensembl"/>
        </authorList>
    </citation>
    <scope>IDENTIFICATION</scope>
</reference>
<dbReference type="Pfam" id="PF00168">
    <property type="entry name" value="C2"/>
    <property type="match status" value="1"/>
</dbReference>
<dbReference type="InterPro" id="IPR035892">
    <property type="entry name" value="C2_domain_sf"/>
</dbReference>
<dbReference type="SMART" id="SM00239">
    <property type="entry name" value="C2"/>
    <property type="match status" value="1"/>
</dbReference>
<dbReference type="SUPFAM" id="SSF49562">
    <property type="entry name" value="C2 domain (Calcium/lipid-binding domain, CaLB)"/>
    <property type="match status" value="1"/>
</dbReference>
<dbReference type="PANTHER" id="PTHR10336">
    <property type="entry name" value="PHOSPHOINOSITIDE-SPECIFIC PHOSPHOLIPASE C FAMILY PROTEIN"/>
    <property type="match status" value="1"/>
</dbReference>
<dbReference type="FunFam" id="2.30.29.240:FF:000001">
    <property type="entry name" value="1-phosphatidylinositol 4,5-bisphosphate phosphodiesterase"/>
    <property type="match status" value="1"/>
</dbReference>
<evidence type="ECO:0000256" key="4">
    <source>
        <dbReference type="ARBA" id="ARBA00023224"/>
    </source>
</evidence>
<organism evidence="13 14">
    <name type="scientific">Astatotilapia calliptera</name>
    <name type="common">Eastern happy</name>
    <name type="synonym">Chromis callipterus</name>
    <dbReference type="NCBI Taxonomy" id="8154"/>
    <lineage>
        <taxon>Eukaryota</taxon>
        <taxon>Metazoa</taxon>
        <taxon>Chordata</taxon>
        <taxon>Craniata</taxon>
        <taxon>Vertebrata</taxon>
        <taxon>Euteleostomi</taxon>
        <taxon>Actinopterygii</taxon>
        <taxon>Neopterygii</taxon>
        <taxon>Teleostei</taxon>
        <taxon>Neoteleostei</taxon>
        <taxon>Acanthomorphata</taxon>
        <taxon>Ovalentaria</taxon>
        <taxon>Cichlomorphae</taxon>
        <taxon>Cichliformes</taxon>
        <taxon>Cichlidae</taxon>
        <taxon>African cichlids</taxon>
        <taxon>Pseudocrenilabrinae</taxon>
        <taxon>Haplochromini</taxon>
        <taxon>Astatotilapia</taxon>
    </lineage>
</organism>
<comment type="catalytic activity">
    <reaction evidence="6">
        <text>a 1,2-diacyl-sn-glycero-3-phospho-(1D-myo-inositol) + H2O = 1D-myo-inositol 1-phosphate + a 1,2-diacyl-sn-glycerol + H(+)</text>
        <dbReference type="Rhea" id="RHEA:43484"/>
        <dbReference type="ChEBI" id="CHEBI:15377"/>
        <dbReference type="ChEBI" id="CHEBI:15378"/>
        <dbReference type="ChEBI" id="CHEBI:17815"/>
        <dbReference type="ChEBI" id="CHEBI:57880"/>
        <dbReference type="ChEBI" id="CHEBI:58433"/>
    </reaction>
    <physiologicalReaction direction="left-to-right" evidence="6">
        <dbReference type="Rhea" id="RHEA:43485"/>
    </physiologicalReaction>
</comment>
<dbReference type="PIRSF" id="PIRSF000956">
    <property type="entry name" value="PLC-beta"/>
    <property type="match status" value="1"/>
</dbReference>
<proteinExistence type="predicted"/>
<keyword evidence="2 7" id="KW-0442">Lipid degradation</keyword>
<dbReference type="InterPro" id="IPR001711">
    <property type="entry name" value="PLipase_C_Pinositol-sp_Y"/>
</dbReference>
<dbReference type="InterPro" id="IPR037862">
    <property type="entry name" value="PLC-beta_PH"/>
</dbReference>
<evidence type="ECO:0000256" key="10">
    <source>
        <dbReference type="SAM" id="Coils"/>
    </source>
</evidence>
<dbReference type="Pfam" id="PF00388">
    <property type="entry name" value="PI-PLC-X"/>
    <property type="match status" value="1"/>
</dbReference>
<dbReference type="GO" id="GO:0016042">
    <property type="term" value="P:lipid catabolic process"/>
    <property type="evidence" value="ECO:0007669"/>
    <property type="project" value="UniProtKB-KW"/>
</dbReference>
<dbReference type="InterPro" id="IPR053945">
    <property type="entry name" value="PLCB1-4-like_EFh"/>
</dbReference>
<dbReference type="Pfam" id="PF00387">
    <property type="entry name" value="PI-PLC-Y"/>
    <property type="match status" value="1"/>
</dbReference>
<feature type="binding site" evidence="9">
    <location>
        <position position="346"/>
    </location>
    <ligand>
        <name>Ca(2+)</name>
        <dbReference type="ChEBI" id="CHEBI:29108"/>
    </ligand>
</feature>
<dbReference type="Proteomes" id="UP000265100">
    <property type="component" value="Chromosome 15"/>
</dbReference>
<feature type="active site" evidence="8">
    <location>
        <position position="314"/>
    </location>
</feature>
<keyword evidence="4 7" id="KW-0807">Transducer</keyword>
<dbReference type="GO" id="GO:0005509">
    <property type="term" value="F:calcium ion binding"/>
    <property type="evidence" value="ECO:0007669"/>
    <property type="project" value="UniProtKB-UniRule"/>
</dbReference>
<dbReference type="CDD" id="cd00275">
    <property type="entry name" value="C2_PLC_like"/>
    <property type="match status" value="1"/>
</dbReference>
<protein>
    <recommendedName>
        <fullName evidence="7">1-phosphatidylinositol 4,5-bisphosphate phosphodiesterase</fullName>
        <ecNumber evidence="7">3.1.4.11</ecNumber>
    </recommendedName>
</protein>
<dbReference type="PROSITE" id="PS50007">
    <property type="entry name" value="PIPLC_X_DOMAIN"/>
    <property type="match status" value="1"/>
</dbReference>
<keyword evidence="14" id="KW-1185">Reference proteome</keyword>
<dbReference type="SUPFAM" id="SSF51695">
    <property type="entry name" value="PLC-like phosphodiesterases"/>
    <property type="match status" value="1"/>
</dbReference>
<evidence type="ECO:0000259" key="12">
    <source>
        <dbReference type="PROSITE" id="PS50008"/>
    </source>
</evidence>
<dbReference type="InterPro" id="IPR000909">
    <property type="entry name" value="PLipase_C_PInositol-sp_X_dom"/>
</dbReference>
<sequence length="1081" mass="123812">MASLLRNNHFSLLQDPYIFEPNCHMEVDEYGFFITWKSEGKEGQVLECSLINSIRVGAVPKDPKILSSFEATGKTETDLEGCIICICSGTDLVNLNFMFMVAENPETARKWIEGLRSVIHNVKANNVCPMTCLKKHWMRMCFLTNVNGKIPVRGITRTFASGKTEKGIFQALKDLGLPSGKNDEIEPADFTFDIFYALTQKICPRTDIEELFKKINGNKTDYLTVDQLVSFLNENQRDPRLNEILFPFYDPKRAMQIIEKYERDEDLKKKGHMSSDGFCRYLMSDENAPVFLDRLELYQDMDQPLAHYFISSSHNTYLTGRQFGGKSSVEMYRQVLLAGCRCVELDCWDGKGEDQEPIITHGKAMCTDILFKDVIQAIKETAFVTSDFPVILSFENHCSKPQQYKMAKYCEEIFGDLLLKQPLENYIEPGRPLPSPSELKRKILIKNKRLKPEVEQKQLEAFKKHMEAGETNTPAIIMGEENEDDTENDEVTEISEATDATDISETVDVAEDLEEALIAQYTYVGATTNIHPYLSAMVNYAQPVKFQSFDVAEERNIHHNMSSFNESVGLGYLKTNAIEFVNYNKRQMSRIYPKGGRVDSSNYMPQIFWNAGCQMVSLNFQTPDLAMQLNQGKFEYNGSCGYLLKPDFMRRSDRMFDPFSETPVDGVIAATCSVQVFSGQFLSDKKIGTYVEVDMYGLPTDTIRKEFRTRMVMNNGLNPAYNEEPFVFRKVILPDLAVLRIAVYDDNNKLIGQRILPLDGLQAGYRHISLRNEGNKPLSLPTVFCQIILKTYVPDGFGAIVDALSDPKKFLTIAEKRADQMKALGIDTVHMGLEAAPIRIQNWSDRMYLTERMQPSSILYIVTKHGSLPLQSYLKLIKKQQKELNTLKKKHSKVGDCFTADLSANNTKGLLFIPDKLKKETEDKIQTLVADHKTKVKDITAQHTKEWSELISSHSSEEQEMKDSHVTQQCEHLKKLLATVQEQQTMQLKLIHERQSKEMRANQAKMSMENSKAISQDKTIKNKAERERWFIAFVSVFLQLAMKHQKEMEQLEKNQREQLEKLEKFNEQVHRRKLPFTATTV</sequence>
<dbReference type="Pfam" id="PF17787">
    <property type="entry name" value="PH_14"/>
    <property type="match status" value="1"/>
</dbReference>
<feature type="binding site" evidence="9">
    <location>
        <position position="315"/>
    </location>
    <ligand>
        <name>Ca(2+)</name>
        <dbReference type="ChEBI" id="CHEBI:29108"/>
    </ligand>
</feature>
<keyword evidence="9" id="KW-0479">Metal-binding</keyword>
<dbReference type="PROSITE" id="PS50008">
    <property type="entry name" value="PIPLC_Y_DOMAIN"/>
    <property type="match status" value="1"/>
</dbReference>